<dbReference type="NCBIfam" id="TIGR02292">
    <property type="entry name" value="ygfB_yecA"/>
    <property type="match status" value="1"/>
</dbReference>
<keyword evidence="3" id="KW-1185">Reference proteome</keyword>
<protein>
    <submittedName>
        <fullName evidence="2">YecA family protein</fullName>
    </submittedName>
</protein>
<dbReference type="Gene3D" id="1.20.120.740">
    <property type="entry name" value="YgfB uncharacterised protein family UPF0149, PF03695"/>
    <property type="match status" value="1"/>
</dbReference>
<dbReference type="InterPro" id="IPR011978">
    <property type="entry name" value="YgfB-like"/>
</dbReference>
<gene>
    <name evidence="2" type="ORF">NX722_02255</name>
</gene>
<proteinExistence type="predicted"/>
<accession>A0ABT3MQ38</accession>
<name>A0ABT3MQ38_9GAMM</name>
<evidence type="ECO:0000256" key="1">
    <source>
        <dbReference type="SAM" id="MobiDB-lite"/>
    </source>
</evidence>
<dbReference type="Pfam" id="PF03695">
    <property type="entry name" value="UPF0149"/>
    <property type="match status" value="1"/>
</dbReference>
<dbReference type="InterPro" id="IPR036255">
    <property type="entry name" value="YgfB-like_sf"/>
</dbReference>
<comment type="caution">
    <text evidence="2">The sequence shown here is derived from an EMBL/GenBank/DDBJ whole genome shotgun (WGS) entry which is preliminary data.</text>
</comment>
<feature type="region of interest" description="Disordered" evidence="1">
    <location>
        <begin position="181"/>
        <end position="208"/>
    </location>
</feature>
<dbReference type="RefSeq" id="WP_262566531.1">
    <property type="nucleotide sequence ID" value="NZ_JAPFCC010000001.1"/>
</dbReference>
<sequence length="208" mass="23632">MQNTRSTIEHLLTQYSEEEPLNFHAVHGFMTALAICPVDLSEAERNDILFDVPVSLNSEDQKALNLALTDVARSIDRQFNEEEGFTLSCEEELDDPEDEALFDWCGGFMEGHFLNEKQWFVEHEQEVCELLLPVMLASGLFDEEPEFQEILNNEELTEDMTSQIPEVLMELYLLFNSPEESSTKSAAKGAGKPKSKSGKKSSHPRKTR</sequence>
<dbReference type="Proteomes" id="UP001209854">
    <property type="component" value="Unassembled WGS sequence"/>
</dbReference>
<feature type="compositionally biased region" description="Basic residues" evidence="1">
    <location>
        <begin position="191"/>
        <end position="208"/>
    </location>
</feature>
<evidence type="ECO:0000313" key="2">
    <source>
        <dbReference type="EMBL" id="MCW7551482.1"/>
    </source>
</evidence>
<organism evidence="2 3">
    <name type="scientific">Endozoicomonas gorgoniicola</name>
    <dbReference type="NCBI Taxonomy" id="1234144"/>
    <lineage>
        <taxon>Bacteria</taxon>
        <taxon>Pseudomonadati</taxon>
        <taxon>Pseudomonadota</taxon>
        <taxon>Gammaproteobacteria</taxon>
        <taxon>Oceanospirillales</taxon>
        <taxon>Endozoicomonadaceae</taxon>
        <taxon>Endozoicomonas</taxon>
    </lineage>
</organism>
<reference evidence="2 3" key="1">
    <citation type="submission" date="2022-10" db="EMBL/GenBank/DDBJ databases">
        <title>High-quality genome sequences of two octocoral-associated bacteria, Endozoicomonas euniceicola EF212 and Endozoicomonas gorgoniicola PS125.</title>
        <authorList>
            <person name="Chiou Y.-J."/>
            <person name="Chen Y.-H."/>
        </authorList>
    </citation>
    <scope>NUCLEOTIDE SEQUENCE [LARGE SCALE GENOMIC DNA]</scope>
    <source>
        <strain evidence="2 3">PS125</strain>
    </source>
</reference>
<evidence type="ECO:0000313" key="3">
    <source>
        <dbReference type="Proteomes" id="UP001209854"/>
    </source>
</evidence>
<dbReference type="EMBL" id="JAPFCC010000001">
    <property type="protein sequence ID" value="MCW7551482.1"/>
    <property type="molecule type" value="Genomic_DNA"/>
</dbReference>
<dbReference type="SUPFAM" id="SSF101327">
    <property type="entry name" value="YgfB-like"/>
    <property type="match status" value="1"/>
</dbReference>